<accession>A0AAV4WXP1</accession>
<dbReference type="EMBL" id="BPLR01016876">
    <property type="protein sequence ID" value="GIY87038.1"/>
    <property type="molecule type" value="Genomic_DNA"/>
</dbReference>
<keyword evidence="2" id="KW-1185">Reference proteome</keyword>
<name>A0AAV4WXP1_CAEEX</name>
<reference evidence="1 2" key="1">
    <citation type="submission" date="2021-06" db="EMBL/GenBank/DDBJ databases">
        <title>Caerostris extrusa draft genome.</title>
        <authorList>
            <person name="Kono N."/>
            <person name="Arakawa K."/>
        </authorList>
    </citation>
    <scope>NUCLEOTIDE SEQUENCE [LARGE SCALE GENOMIC DNA]</scope>
</reference>
<protein>
    <submittedName>
        <fullName evidence="1">Uncharacterized protein</fullName>
    </submittedName>
</protein>
<organism evidence="1 2">
    <name type="scientific">Caerostris extrusa</name>
    <name type="common">Bark spider</name>
    <name type="synonym">Caerostris bankana</name>
    <dbReference type="NCBI Taxonomy" id="172846"/>
    <lineage>
        <taxon>Eukaryota</taxon>
        <taxon>Metazoa</taxon>
        <taxon>Ecdysozoa</taxon>
        <taxon>Arthropoda</taxon>
        <taxon>Chelicerata</taxon>
        <taxon>Arachnida</taxon>
        <taxon>Araneae</taxon>
        <taxon>Araneomorphae</taxon>
        <taxon>Entelegynae</taxon>
        <taxon>Araneoidea</taxon>
        <taxon>Araneidae</taxon>
        <taxon>Caerostris</taxon>
    </lineage>
</organism>
<dbReference type="AlphaFoldDB" id="A0AAV4WXP1"/>
<comment type="caution">
    <text evidence="1">The sequence shown here is derived from an EMBL/GenBank/DDBJ whole genome shotgun (WGS) entry which is preliminary data.</text>
</comment>
<sequence length="74" mass="8348">MTWADKSSTGFNEDGAIVQIAFRMGLKDDYFFHLCERKKKSIFVPPENRERNAQTIPLSTSGVILSVQTDVLTP</sequence>
<gene>
    <name evidence="1" type="ORF">CEXT_788401</name>
</gene>
<evidence type="ECO:0000313" key="1">
    <source>
        <dbReference type="EMBL" id="GIY87038.1"/>
    </source>
</evidence>
<proteinExistence type="predicted"/>
<evidence type="ECO:0000313" key="2">
    <source>
        <dbReference type="Proteomes" id="UP001054945"/>
    </source>
</evidence>
<dbReference type="Proteomes" id="UP001054945">
    <property type="component" value="Unassembled WGS sequence"/>
</dbReference>